<dbReference type="Proteomes" id="UP000245523">
    <property type="component" value="Unassembled WGS sequence"/>
</dbReference>
<comment type="caution">
    <text evidence="1">The sequence shown here is derived from an EMBL/GenBank/DDBJ whole genome shotgun (WGS) entry which is preliminary data.</text>
</comment>
<dbReference type="EMBL" id="QGHD01000008">
    <property type="protein sequence ID" value="PWL03168.1"/>
    <property type="molecule type" value="Genomic_DNA"/>
</dbReference>
<evidence type="ECO:0008006" key="3">
    <source>
        <dbReference type="Google" id="ProtNLM"/>
    </source>
</evidence>
<name>A0ABX5LPC3_9BACT</name>
<dbReference type="InterPro" id="IPR011990">
    <property type="entry name" value="TPR-like_helical_dom_sf"/>
</dbReference>
<evidence type="ECO:0000313" key="2">
    <source>
        <dbReference type="Proteomes" id="UP000245523"/>
    </source>
</evidence>
<gene>
    <name evidence="1" type="ORF">B0H50_10810</name>
</gene>
<organism evidence="1 2">
    <name type="scientific">Hallerella porci</name>
    <dbReference type="NCBI Taxonomy" id="1945871"/>
    <lineage>
        <taxon>Bacteria</taxon>
        <taxon>Pseudomonadati</taxon>
        <taxon>Fibrobacterota</taxon>
        <taxon>Fibrobacteria</taxon>
        <taxon>Fibrobacterales</taxon>
        <taxon>Fibrobacteraceae</taxon>
        <taxon>Hallerella</taxon>
    </lineage>
</organism>
<evidence type="ECO:0000313" key="1">
    <source>
        <dbReference type="EMBL" id="PWL03168.1"/>
    </source>
</evidence>
<dbReference type="Gene3D" id="1.25.40.10">
    <property type="entry name" value="Tetratricopeptide repeat domain"/>
    <property type="match status" value="1"/>
</dbReference>
<reference evidence="1 2" key="1">
    <citation type="submission" date="2018-05" db="EMBL/GenBank/DDBJ databases">
        <title>Animal gut microbial communities from fecal samples from Wisconsin, USA.</title>
        <authorList>
            <person name="Neumann A."/>
        </authorList>
    </citation>
    <scope>NUCLEOTIDE SEQUENCE [LARGE SCALE GENOMIC DNA]</scope>
    <source>
        <strain evidence="1 2">UWS4</strain>
    </source>
</reference>
<dbReference type="RefSeq" id="WP_106197674.1">
    <property type="nucleotide sequence ID" value="NZ_JAXEIU010000046.1"/>
</dbReference>
<keyword evidence="2" id="KW-1185">Reference proteome</keyword>
<sequence length="355" mass="40726">MKKKKIWQSSSLNESNRSASDKIRDTLLSVLHGKNSALSEPDKLFDLLVSEFEKIENLNGREELEMLAWFLNCSAFCDVECSEDLAEDFENLFSDAVALFTEKAKSFDDREYVVNLLHDLIVNSIGEEAREEVFLSAKEFLSEEEMRRVIDDVLNSIRGRGLENEDEIFAGLLDVADSLGDPSLYEKISLLRDPDVSNHTKIEVANAYYVAGDVANANRVLNEVENPKNEDEEEFLDLKVGILFREEKKDEALKLAEELYEKFPKAFHLMSLCNVVSKSRREELLNAHENFRSGENVDADYVNMLITLQEFDRLENYLGKRQKQIHQLDAEIREGLAERLISVNQKALAKKFRSI</sequence>
<accession>A0ABX5LPC3</accession>
<proteinExistence type="predicted"/>
<protein>
    <recommendedName>
        <fullName evidence="3">Tetratricopeptide repeat protein</fullName>
    </recommendedName>
</protein>